<dbReference type="InterPro" id="IPR050793">
    <property type="entry name" value="CMP-NeuNAc_synthase"/>
</dbReference>
<dbReference type="InterPro" id="IPR036412">
    <property type="entry name" value="HAD-like_sf"/>
</dbReference>
<evidence type="ECO:0000256" key="1">
    <source>
        <dbReference type="ARBA" id="ARBA00001946"/>
    </source>
</evidence>
<evidence type="ECO:0000256" key="6">
    <source>
        <dbReference type="ARBA" id="ARBA00022842"/>
    </source>
</evidence>
<dbReference type="InterPro" id="IPR023214">
    <property type="entry name" value="HAD_sf"/>
</dbReference>
<dbReference type="SFLD" id="SFLDS00003">
    <property type="entry name" value="Haloacid_Dehalogenase"/>
    <property type="match status" value="1"/>
</dbReference>
<dbReference type="EMBL" id="CP046147">
    <property type="protein sequence ID" value="WFG38834.1"/>
    <property type="molecule type" value="Genomic_DNA"/>
</dbReference>
<keyword evidence="5 8" id="KW-0378">Hydrolase</keyword>
<reference evidence="9 10" key="1">
    <citation type="submission" date="2019-11" db="EMBL/GenBank/DDBJ databases">
        <authorList>
            <person name="Cho J.-C."/>
        </authorList>
    </citation>
    <scope>NUCLEOTIDE SEQUENCE [LARGE SCALE GENOMIC DNA]</scope>
    <source>
        <strain evidence="8 9">JH1073</strain>
        <strain evidence="7 10">JH702</strain>
    </source>
</reference>
<comment type="similarity">
    <text evidence="2">Belongs to the KdsC family.</text>
</comment>
<comment type="subunit">
    <text evidence="3">Homotetramer.</text>
</comment>
<dbReference type="RefSeq" id="WP_342822117.1">
    <property type="nucleotide sequence ID" value="NZ_CP046146.1"/>
</dbReference>
<gene>
    <name evidence="7" type="ORF">GKO46_05115</name>
    <name evidence="8" type="ORF">GKO48_04145</name>
</gene>
<keyword evidence="9" id="KW-1185">Reference proteome</keyword>
<keyword evidence="6" id="KW-0460">Magnesium</keyword>
<proteinExistence type="inferred from homology"/>
<evidence type="ECO:0000313" key="10">
    <source>
        <dbReference type="Proteomes" id="UP001321249"/>
    </source>
</evidence>
<dbReference type="SUPFAM" id="SSF56784">
    <property type="entry name" value="HAD-like"/>
    <property type="match status" value="1"/>
</dbReference>
<dbReference type="Proteomes" id="UP001219901">
    <property type="component" value="Chromosome"/>
</dbReference>
<evidence type="ECO:0000256" key="5">
    <source>
        <dbReference type="ARBA" id="ARBA00022801"/>
    </source>
</evidence>
<dbReference type="InterPro" id="IPR010023">
    <property type="entry name" value="KdsC_fam"/>
</dbReference>
<evidence type="ECO:0000256" key="2">
    <source>
        <dbReference type="ARBA" id="ARBA00005893"/>
    </source>
</evidence>
<dbReference type="SFLD" id="SFLDG01138">
    <property type="entry name" value="C1.6.2:_Deoxy-d-mannose-octulo"/>
    <property type="match status" value="1"/>
</dbReference>
<evidence type="ECO:0000313" key="7">
    <source>
        <dbReference type="EMBL" id="MDG0866452.1"/>
    </source>
</evidence>
<dbReference type="PANTHER" id="PTHR21485">
    <property type="entry name" value="HAD SUPERFAMILY MEMBERS CMAS AND KDSC"/>
    <property type="match status" value="1"/>
</dbReference>
<dbReference type="Gene3D" id="3.40.50.1000">
    <property type="entry name" value="HAD superfamily/HAD-like"/>
    <property type="match status" value="1"/>
</dbReference>
<evidence type="ECO:0000256" key="4">
    <source>
        <dbReference type="ARBA" id="ARBA00022723"/>
    </source>
</evidence>
<dbReference type="GO" id="GO:0016788">
    <property type="term" value="F:hydrolase activity, acting on ester bonds"/>
    <property type="evidence" value="ECO:0007669"/>
    <property type="project" value="InterPro"/>
</dbReference>
<reference evidence="9" key="3">
    <citation type="submission" date="2023-06" db="EMBL/GenBank/DDBJ databases">
        <title>Pangenomics reveal diversification of enzyme families and niche specialization in globally abundant SAR202 bacteria.</title>
        <authorList>
            <person name="Saw J.H.W."/>
        </authorList>
    </citation>
    <scope>NUCLEOTIDE SEQUENCE [LARGE SCALE GENOMIC DNA]</scope>
    <source>
        <strain evidence="9">JH1073</strain>
    </source>
</reference>
<dbReference type="SFLD" id="SFLDG01136">
    <property type="entry name" value="C1.6:_Phosphoserine_Phosphatas"/>
    <property type="match status" value="1"/>
</dbReference>
<dbReference type="AlphaFoldDB" id="A0AAJ5ZEV5"/>
<dbReference type="Proteomes" id="UP001321249">
    <property type="component" value="Unassembled WGS sequence"/>
</dbReference>
<evidence type="ECO:0000313" key="9">
    <source>
        <dbReference type="Proteomes" id="UP001219901"/>
    </source>
</evidence>
<keyword evidence="4" id="KW-0479">Metal-binding</keyword>
<evidence type="ECO:0000313" key="8">
    <source>
        <dbReference type="EMBL" id="WFG38834.1"/>
    </source>
</evidence>
<organism evidence="8 9">
    <name type="scientific">Candidatus Lucifugimonas marina</name>
    <dbReference type="NCBI Taxonomy" id="3038979"/>
    <lineage>
        <taxon>Bacteria</taxon>
        <taxon>Bacillati</taxon>
        <taxon>Chloroflexota</taxon>
        <taxon>Dehalococcoidia</taxon>
        <taxon>SAR202 cluster</taxon>
        <taxon>Candidatus Lucifugimonadales</taxon>
        <taxon>Candidatus Lucifugimonadaceae</taxon>
        <taxon>Candidatus Lucifugimonas</taxon>
    </lineage>
</organism>
<dbReference type="EMBL" id="WMBE01000001">
    <property type="protein sequence ID" value="MDG0866452.1"/>
    <property type="molecule type" value="Genomic_DNA"/>
</dbReference>
<dbReference type="PANTHER" id="PTHR21485:SF3">
    <property type="entry name" value="N-ACYLNEURAMINATE CYTIDYLYLTRANSFERASE"/>
    <property type="match status" value="1"/>
</dbReference>
<evidence type="ECO:0000256" key="3">
    <source>
        <dbReference type="ARBA" id="ARBA00011881"/>
    </source>
</evidence>
<name>A0AAJ5ZEV5_9CHLR</name>
<reference evidence="8" key="2">
    <citation type="journal article" date="2023" name="Nat. Commun.">
        <title>Cultivation of marine bacteria of the SAR202 clade.</title>
        <authorList>
            <person name="Lim Y."/>
            <person name="Seo J.H."/>
            <person name="Giovannoni S.J."/>
            <person name="Kang I."/>
            <person name="Cho J.C."/>
        </authorList>
    </citation>
    <scope>NUCLEOTIDE SEQUENCE</scope>
    <source>
        <strain evidence="8">JH1073</strain>
    </source>
</reference>
<protein>
    <submittedName>
        <fullName evidence="8">HAD hydrolase family protein</fullName>
    </submittedName>
</protein>
<dbReference type="GO" id="GO:0008781">
    <property type="term" value="F:N-acylneuraminate cytidylyltransferase activity"/>
    <property type="evidence" value="ECO:0007669"/>
    <property type="project" value="TreeGrafter"/>
</dbReference>
<dbReference type="Pfam" id="PF08282">
    <property type="entry name" value="Hydrolase_3"/>
    <property type="match status" value="1"/>
</dbReference>
<sequence>MASRKSSGTELSSIKAIAFDFDGVFTDNRVYVMQNGEEAVVCDRSDGMGISMLRNAVVPMVIISTEKNPVVAARGAKLQLEVLQGIDDKLPTLKKWADDQGFALADIAFVGNDINDVECLNGAGLGVVVADAYPVAAEAANMQLTRNGGRGAVREFADLLLAARATD</sequence>
<dbReference type="GO" id="GO:0046872">
    <property type="term" value="F:metal ion binding"/>
    <property type="evidence" value="ECO:0007669"/>
    <property type="project" value="UniProtKB-KW"/>
</dbReference>
<comment type="cofactor">
    <cofactor evidence="1">
        <name>Mg(2+)</name>
        <dbReference type="ChEBI" id="CHEBI:18420"/>
    </cofactor>
</comment>
<accession>A0AAJ5ZEV5</accession>